<dbReference type="SUPFAM" id="SSF52402">
    <property type="entry name" value="Adenine nucleotide alpha hydrolases-like"/>
    <property type="match status" value="2"/>
</dbReference>
<dbReference type="CDD" id="cd00293">
    <property type="entry name" value="USP-like"/>
    <property type="match status" value="1"/>
</dbReference>
<reference evidence="4" key="1">
    <citation type="journal article" date="2019" name="Int. J. Syst. Evol. Microbiol.">
        <title>The Global Catalogue of Microorganisms (GCM) 10K type strain sequencing project: providing services to taxonomists for standard genome sequencing and annotation.</title>
        <authorList>
            <consortium name="The Broad Institute Genomics Platform"/>
            <consortium name="The Broad Institute Genome Sequencing Center for Infectious Disease"/>
            <person name="Wu L."/>
            <person name="Ma J."/>
        </authorList>
    </citation>
    <scope>NUCLEOTIDE SEQUENCE [LARGE SCALE GENOMIC DNA]</scope>
    <source>
        <strain evidence="4">CGMCC 4.1415</strain>
    </source>
</reference>
<dbReference type="InterPro" id="IPR006016">
    <property type="entry name" value="UspA"/>
</dbReference>
<evidence type="ECO:0000313" key="3">
    <source>
        <dbReference type="EMBL" id="MFC5387087.1"/>
    </source>
</evidence>
<gene>
    <name evidence="3" type="ORF">ACFPLB_14070</name>
</gene>
<name>A0ABW0H1W8_9HYPH</name>
<proteinExistence type="inferred from homology"/>
<organism evidence="3 4">
    <name type="scientific">Aquamicrobium segne</name>
    <dbReference type="NCBI Taxonomy" id="469547"/>
    <lineage>
        <taxon>Bacteria</taxon>
        <taxon>Pseudomonadati</taxon>
        <taxon>Pseudomonadota</taxon>
        <taxon>Alphaproteobacteria</taxon>
        <taxon>Hyphomicrobiales</taxon>
        <taxon>Phyllobacteriaceae</taxon>
        <taxon>Aquamicrobium</taxon>
    </lineage>
</organism>
<dbReference type="Pfam" id="PF00582">
    <property type="entry name" value="Usp"/>
    <property type="match status" value="1"/>
</dbReference>
<dbReference type="PRINTS" id="PR01438">
    <property type="entry name" value="UNVRSLSTRESS"/>
</dbReference>
<comment type="similarity">
    <text evidence="1">Belongs to the universal stress protein A family.</text>
</comment>
<evidence type="ECO:0000313" key="4">
    <source>
        <dbReference type="Proteomes" id="UP001596016"/>
    </source>
</evidence>
<keyword evidence="4" id="KW-1185">Reference proteome</keyword>
<dbReference type="Gene3D" id="3.40.50.12370">
    <property type="match status" value="1"/>
</dbReference>
<dbReference type="InterPro" id="IPR006015">
    <property type="entry name" value="Universal_stress_UspA"/>
</dbReference>
<evidence type="ECO:0000256" key="1">
    <source>
        <dbReference type="ARBA" id="ARBA00008791"/>
    </source>
</evidence>
<accession>A0ABW0H1W8</accession>
<protein>
    <submittedName>
        <fullName evidence="3">Universal stress protein</fullName>
    </submittedName>
</protein>
<dbReference type="RefSeq" id="WP_378230709.1">
    <property type="nucleotide sequence ID" value="NZ_JBHSLL010000052.1"/>
</dbReference>
<feature type="domain" description="UspA" evidence="2">
    <location>
        <begin position="169"/>
        <end position="290"/>
    </location>
</feature>
<evidence type="ECO:0000259" key="2">
    <source>
        <dbReference type="Pfam" id="PF00582"/>
    </source>
</evidence>
<dbReference type="EMBL" id="JBHSLL010000052">
    <property type="protein sequence ID" value="MFC5387087.1"/>
    <property type="molecule type" value="Genomic_DNA"/>
</dbReference>
<sequence length="292" mass="32049">MTAIFQWNMEDMTQNNRLKNLLVALSGDDEMPGPVLDYGLGLARAYQSRVTVCVFAPVLLQPFPLTLGSSSIWIAQETDRIETRSGQIAQVVQQRARELGVPIDVEHAHSPFDGRYSRFIALARLHDLTVLQAPDPSDSSRARTAIEHALFDSGRPVLITPDDKFETPRRVMIAWDGSAEAARAVRDGLDLFLGADHVAIATVIDTKGSEGLRSADELVTYLSRYGIGSEISVIAAVPGEDEGFPIRQFVTDQQVDLLVMGAFVHSRLRQAILGGMTRSLLENCPVPILMSH</sequence>
<dbReference type="Proteomes" id="UP001596016">
    <property type="component" value="Unassembled WGS sequence"/>
</dbReference>
<comment type="caution">
    <text evidence="3">The sequence shown here is derived from an EMBL/GenBank/DDBJ whole genome shotgun (WGS) entry which is preliminary data.</text>
</comment>